<dbReference type="PANTHER" id="PTHR38036:SF1">
    <property type="entry name" value="UPF0250 PROTEIN YBED"/>
    <property type="match status" value="1"/>
</dbReference>
<comment type="caution">
    <text evidence="3">The sequence shown here is derived from an EMBL/GenBank/DDBJ whole genome shotgun (WGS) entry which is preliminary data.</text>
</comment>
<evidence type="ECO:0000256" key="2">
    <source>
        <dbReference type="HAMAP-Rule" id="MF_00659"/>
    </source>
</evidence>
<dbReference type="NCBIfam" id="NF002533">
    <property type="entry name" value="PRK02047.1"/>
    <property type="match status" value="1"/>
</dbReference>
<accession>A0A2S4MNH2</accession>
<evidence type="ECO:0000313" key="4">
    <source>
        <dbReference type="Proteomes" id="UP000237381"/>
    </source>
</evidence>
<gene>
    <name evidence="3" type="ORF">B0G62_101700</name>
</gene>
<dbReference type="Pfam" id="PF04359">
    <property type="entry name" value="DUF493"/>
    <property type="match status" value="1"/>
</dbReference>
<dbReference type="EMBL" id="PQGA01000001">
    <property type="protein sequence ID" value="POR56302.1"/>
    <property type="molecule type" value="Genomic_DNA"/>
</dbReference>
<sequence length="98" mass="10714">MTATQVIGAGAEARESLIEFPCDFPIKVMGKTHPEFESTMIAVLREFDGGFDETTIEKRPSSGGNYIGLTVTVRTTSQAHLDDIYRALTGHPMVKIVL</sequence>
<evidence type="ECO:0000313" key="3">
    <source>
        <dbReference type="EMBL" id="POR56302.1"/>
    </source>
</evidence>
<evidence type="ECO:0000256" key="1">
    <source>
        <dbReference type="ARBA" id="ARBA00008460"/>
    </source>
</evidence>
<name>A0A2S4MNH2_9BURK</name>
<dbReference type="OrthoDB" id="9793424at2"/>
<dbReference type="InterPro" id="IPR007454">
    <property type="entry name" value="UPF0250_YbeD-like"/>
</dbReference>
<dbReference type="AlphaFoldDB" id="A0A2S4MNH2"/>
<dbReference type="RefSeq" id="WP_103702512.1">
    <property type="nucleotide sequence ID" value="NZ_PQGA01000001.1"/>
</dbReference>
<reference evidence="3 4" key="1">
    <citation type="submission" date="2018-01" db="EMBL/GenBank/DDBJ databases">
        <title>Genomic Encyclopedia of Type Strains, Phase III (KMG-III): the genomes of soil and plant-associated and newly described type strains.</title>
        <authorList>
            <person name="Whitman W."/>
        </authorList>
    </citation>
    <scope>NUCLEOTIDE SEQUENCE [LARGE SCALE GENOMIC DNA]</scope>
    <source>
        <strain evidence="3 4">JCM 18070</strain>
    </source>
</reference>
<dbReference type="Gene3D" id="3.30.70.260">
    <property type="match status" value="1"/>
</dbReference>
<proteinExistence type="inferred from homology"/>
<comment type="similarity">
    <text evidence="1 2">Belongs to the UPF0250 family.</text>
</comment>
<dbReference type="SUPFAM" id="SSF117991">
    <property type="entry name" value="YbeD/HP0495-like"/>
    <property type="match status" value="1"/>
</dbReference>
<protein>
    <recommendedName>
        <fullName evidence="2">UPF0250 protein B0G62_101700</fullName>
    </recommendedName>
</protein>
<dbReference type="PANTHER" id="PTHR38036">
    <property type="entry name" value="UPF0250 PROTEIN YBED"/>
    <property type="match status" value="1"/>
</dbReference>
<dbReference type="Proteomes" id="UP000237381">
    <property type="component" value="Unassembled WGS sequence"/>
</dbReference>
<dbReference type="HAMAP" id="MF_00659">
    <property type="entry name" value="UPF0250"/>
    <property type="match status" value="1"/>
</dbReference>
<keyword evidence="4" id="KW-1185">Reference proteome</keyword>
<dbReference type="InterPro" id="IPR027471">
    <property type="entry name" value="YbeD-like_sf"/>
</dbReference>
<organism evidence="3 4">
    <name type="scientific">Paraburkholderia eburnea</name>
    <dbReference type="NCBI Taxonomy" id="1189126"/>
    <lineage>
        <taxon>Bacteria</taxon>
        <taxon>Pseudomonadati</taxon>
        <taxon>Pseudomonadota</taxon>
        <taxon>Betaproteobacteria</taxon>
        <taxon>Burkholderiales</taxon>
        <taxon>Burkholderiaceae</taxon>
        <taxon>Paraburkholderia</taxon>
    </lineage>
</organism>